<proteinExistence type="predicted"/>
<dbReference type="RefSeq" id="WP_086079190.1">
    <property type="nucleotide sequence ID" value="NZ_CP021111.1"/>
</dbReference>
<evidence type="ECO:0000256" key="2">
    <source>
        <dbReference type="SAM" id="SignalP"/>
    </source>
</evidence>
<evidence type="ECO:0000313" key="3">
    <source>
        <dbReference type="EMBL" id="ARP95425.1"/>
    </source>
</evidence>
<dbReference type="OrthoDB" id="8780961at2"/>
<keyword evidence="4" id="KW-1185">Reference proteome</keyword>
<dbReference type="STRING" id="463040.CAL15_14150"/>
<dbReference type="KEGG" id="bgm:CAL15_14150"/>
<sequence>MQTSAISRLTSLCGALALGAALLPAASMAQSAAKSAQEQYRLDVQRCNAGQTNQDRRTCLQEAGAALEESRRNRLDDKQQGRYDQNALNRCSALPAAQQQDCMTQMQSPTRVHGSVMGGGVLRETIIQVPAGTPGSTPSSGYAPAPAAAPGSGYAPAPAPASGYAPPPNPGYAPAQPPGVVPAPGGGLTPAPAVR</sequence>
<evidence type="ECO:0000313" key="4">
    <source>
        <dbReference type="Proteomes" id="UP000194161"/>
    </source>
</evidence>
<dbReference type="Proteomes" id="UP000194161">
    <property type="component" value="Chromosome"/>
</dbReference>
<feature type="compositionally biased region" description="Pro residues" evidence="1">
    <location>
        <begin position="165"/>
        <end position="181"/>
    </location>
</feature>
<keyword evidence="2" id="KW-0732">Signal</keyword>
<feature type="region of interest" description="Disordered" evidence="1">
    <location>
        <begin position="130"/>
        <end position="195"/>
    </location>
</feature>
<feature type="chain" id="PRO_5012506852" evidence="2">
    <location>
        <begin position="30"/>
        <end position="195"/>
    </location>
</feature>
<accession>A0A1W6ZDT3</accession>
<gene>
    <name evidence="3" type="ORF">CAL15_14150</name>
</gene>
<dbReference type="EMBL" id="CP021111">
    <property type="protein sequence ID" value="ARP95425.1"/>
    <property type="molecule type" value="Genomic_DNA"/>
</dbReference>
<feature type="signal peptide" evidence="2">
    <location>
        <begin position="1"/>
        <end position="29"/>
    </location>
</feature>
<protein>
    <submittedName>
        <fullName evidence="3">Uncharacterized protein</fullName>
    </submittedName>
</protein>
<name>A0A1W6ZDT3_9BORD</name>
<evidence type="ECO:0000256" key="1">
    <source>
        <dbReference type="SAM" id="MobiDB-lite"/>
    </source>
</evidence>
<organism evidence="3 4">
    <name type="scientific">Bordetella genomosp. 13</name>
    <dbReference type="NCBI Taxonomy" id="463040"/>
    <lineage>
        <taxon>Bacteria</taxon>
        <taxon>Pseudomonadati</taxon>
        <taxon>Pseudomonadota</taxon>
        <taxon>Betaproteobacteria</taxon>
        <taxon>Burkholderiales</taxon>
        <taxon>Alcaligenaceae</taxon>
        <taxon>Bordetella</taxon>
    </lineage>
</organism>
<feature type="compositionally biased region" description="Low complexity" evidence="1">
    <location>
        <begin position="130"/>
        <end position="164"/>
    </location>
</feature>
<dbReference type="AlphaFoldDB" id="A0A1W6ZDT3"/>
<reference evidence="3 4" key="1">
    <citation type="submission" date="2017-05" db="EMBL/GenBank/DDBJ databases">
        <title>Complete and WGS of Bordetella genogroups.</title>
        <authorList>
            <person name="Spilker T."/>
            <person name="LiPuma J."/>
        </authorList>
    </citation>
    <scope>NUCLEOTIDE SEQUENCE [LARGE SCALE GENOMIC DNA]</scope>
    <source>
        <strain evidence="3 4">AU7206</strain>
    </source>
</reference>